<sequence length="90" mass="10464">MKVTRKEVPYAVFGTWEVWKDGTLRSIYVNPSGRESTINIYPEMLAEPDLFLNLYADGTVKDWNDFIEAFFTACEITKIKNIKNFQTGFE</sequence>
<dbReference type="OrthoDB" id="971386at2"/>
<gene>
    <name evidence="1" type="ORF">FEM55_14675</name>
</gene>
<proteinExistence type="predicted"/>
<name>A0A5R9KB66_9BACT</name>
<organism evidence="1 2">
    <name type="scientific">Dyadobacter sediminis</name>
    <dbReference type="NCBI Taxonomy" id="1493691"/>
    <lineage>
        <taxon>Bacteria</taxon>
        <taxon>Pseudomonadati</taxon>
        <taxon>Bacteroidota</taxon>
        <taxon>Cytophagia</taxon>
        <taxon>Cytophagales</taxon>
        <taxon>Spirosomataceae</taxon>
        <taxon>Dyadobacter</taxon>
    </lineage>
</organism>
<dbReference type="EMBL" id="VCEI01000025">
    <property type="protein sequence ID" value="TLU92002.1"/>
    <property type="molecule type" value="Genomic_DNA"/>
</dbReference>
<dbReference type="RefSeq" id="WP_138282111.1">
    <property type="nucleotide sequence ID" value="NZ_BMGE01000003.1"/>
</dbReference>
<protein>
    <submittedName>
        <fullName evidence="1">Uncharacterized protein</fullName>
    </submittedName>
</protein>
<dbReference type="AlphaFoldDB" id="A0A5R9KB66"/>
<evidence type="ECO:0000313" key="1">
    <source>
        <dbReference type="EMBL" id="TLU92002.1"/>
    </source>
</evidence>
<accession>A0A5R9KB66</accession>
<evidence type="ECO:0000313" key="2">
    <source>
        <dbReference type="Proteomes" id="UP000309788"/>
    </source>
</evidence>
<comment type="caution">
    <text evidence="1">The sequence shown here is derived from an EMBL/GenBank/DDBJ whole genome shotgun (WGS) entry which is preliminary data.</text>
</comment>
<reference evidence="1 2" key="1">
    <citation type="submission" date="2019-05" db="EMBL/GenBank/DDBJ databases">
        <authorList>
            <person name="Qu J.-H."/>
        </authorList>
    </citation>
    <scope>NUCLEOTIDE SEQUENCE [LARGE SCALE GENOMIC DNA]</scope>
    <source>
        <strain evidence="1 2">Z12</strain>
    </source>
</reference>
<keyword evidence="2" id="KW-1185">Reference proteome</keyword>
<dbReference type="Proteomes" id="UP000309788">
    <property type="component" value="Unassembled WGS sequence"/>
</dbReference>